<evidence type="ECO:0000313" key="3">
    <source>
        <dbReference type="Proteomes" id="UP001152607"/>
    </source>
</evidence>
<gene>
    <name evidence="2" type="ORF">PDIGIT_LOCUS57</name>
</gene>
<sequence length="516" mass="58942">MEVSCHLEAALHTLHSLPETAYGMGYWIDALCINQEDVLEKNHQVKRMMNIYALARAVVVWLGPEMEEDDKAIRAMNTTYRDTSQNNKIITPPSFEENDWDALYRFMKKPYWTRLWIVQELAANHNNTLFLCGTKRLTRQMIKMAADCCNKLLRDDSRFPLKGQKDIWSISRRMYCLVDLEVDRSINDTLGKVLGLSRDSIASDPRDKVYGIRGILPEAIASQIEPDYSHNITAYEVFTSLTTSIIKSTGNLNNIIYGAKFSTGWSSWVPDQHLPFPRNHVKYLHQSSACGNERARFIILDQDSTRNPTLCVKGIRVDAIDGIAASPTLENEPIYPRHTHERYKGQVANAIGKALILNHPKVRKNPALLKLPWDIENRISQSTWSDILSDENFQKFRQFQNINKDFPMSGQPFESYFPAHSQKRNKALGYHLRLAVLSLMGRKLITTTTGYIGLMPEDVENGDVIAVILGCDFPVLLRPFGTAYRVVGECYVHGIMSGEFFKARVQKEPYQDFDLV</sequence>
<comment type="caution">
    <text evidence="2">The sequence shown here is derived from an EMBL/GenBank/DDBJ whole genome shotgun (WGS) entry which is preliminary data.</text>
</comment>
<protein>
    <recommendedName>
        <fullName evidence="1">Heterokaryon incompatibility domain-containing protein</fullName>
    </recommendedName>
</protein>
<dbReference type="AlphaFoldDB" id="A0A9W4U3K2"/>
<dbReference type="PANTHER" id="PTHR24148">
    <property type="entry name" value="ANKYRIN REPEAT DOMAIN-CONTAINING PROTEIN 39 HOMOLOG-RELATED"/>
    <property type="match status" value="1"/>
</dbReference>
<dbReference type="EMBL" id="CAOQHR010000001">
    <property type="protein sequence ID" value="CAI6226788.1"/>
    <property type="molecule type" value="Genomic_DNA"/>
</dbReference>
<dbReference type="Proteomes" id="UP001152607">
    <property type="component" value="Unassembled WGS sequence"/>
</dbReference>
<name>A0A9W4U3K2_9PLEO</name>
<evidence type="ECO:0000259" key="1">
    <source>
        <dbReference type="Pfam" id="PF06985"/>
    </source>
</evidence>
<organism evidence="2 3">
    <name type="scientific">Periconia digitata</name>
    <dbReference type="NCBI Taxonomy" id="1303443"/>
    <lineage>
        <taxon>Eukaryota</taxon>
        <taxon>Fungi</taxon>
        <taxon>Dikarya</taxon>
        <taxon>Ascomycota</taxon>
        <taxon>Pezizomycotina</taxon>
        <taxon>Dothideomycetes</taxon>
        <taxon>Pleosporomycetidae</taxon>
        <taxon>Pleosporales</taxon>
        <taxon>Massarineae</taxon>
        <taxon>Periconiaceae</taxon>
        <taxon>Periconia</taxon>
    </lineage>
</organism>
<dbReference type="PANTHER" id="PTHR24148:SF73">
    <property type="entry name" value="HET DOMAIN PROTEIN (AFU_ORTHOLOGUE AFUA_8G01020)"/>
    <property type="match status" value="1"/>
</dbReference>
<accession>A0A9W4U3K2</accession>
<keyword evidence="3" id="KW-1185">Reference proteome</keyword>
<proteinExistence type="predicted"/>
<dbReference type="Pfam" id="PF06985">
    <property type="entry name" value="HET"/>
    <property type="match status" value="1"/>
</dbReference>
<dbReference type="OrthoDB" id="2157530at2759"/>
<reference evidence="2" key="1">
    <citation type="submission" date="2023-01" db="EMBL/GenBank/DDBJ databases">
        <authorList>
            <person name="Van Ghelder C."/>
            <person name="Rancurel C."/>
        </authorList>
    </citation>
    <scope>NUCLEOTIDE SEQUENCE</scope>
    <source>
        <strain evidence="2">CNCM I-4278</strain>
    </source>
</reference>
<dbReference type="InterPro" id="IPR010730">
    <property type="entry name" value="HET"/>
</dbReference>
<evidence type="ECO:0000313" key="2">
    <source>
        <dbReference type="EMBL" id="CAI6226788.1"/>
    </source>
</evidence>
<dbReference type="Pfam" id="PF26639">
    <property type="entry name" value="Het-6_barrel"/>
    <property type="match status" value="1"/>
</dbReference>
<feature type="domain" description="Heterokaryon incompatibility" evidence="1">
    <location>
        <begin position="5"/>
        <end position="120"/>
    </location>
</feature>
<dbReference type="InterPro" id="IPR052895">
    <property type="entry name" value="HetReg/Transcr_Mod"/>
</dbReference>